<evidence type="ECO:0000259" key="6">
    <source>
        <dbReference type="PROSITE" id="PS50111"/>
    </source>
</evidence>
<dbReference type="EMBL" id="RIZG01000003">
    <property type="protein sequence ID" value="RNF51429.1"/>
    <property type="molecule type" value="Genomic_DNA"/>
</dbReference>
<dbReference type="InterPro" id="IPR004089">
    <property type="entry name" value="MCPsignal_dom"/>
</dbReference>
<evidence type="ECO:0000313" key="8">
    <source>
        <dbReference type="EMBL" id="RNF51429.1"/>
    </source>
</evidence>
<dbReference type="OrthoDB" id="2489132at2"/>
<evidence type="ECO:0000256" key="1">
    <source>
        <dbReference type="ARBA" id="ARBA00004370"/>
    </source>
</evidence>
<comment type="caution">
    <text evidence="8">The sequence shown here is derived from an EMBL/GenBank/DDBJ whole genome shotgun (WGS) entry which is preliminary data.</text>
</comment>
<evidence type="ECO:0000313" key="9">
    <source>
        <dbReference type="Proteomes" id="UP000280507"/>
    </source>
</evidence>
<dbReference type="Gene3D" id="1.10.287.950">
    <property type="entry name" value="Methyl-accepting chemotaxis protein"/>
    <property type="match status" value="1"/>
</dbReference>
<feature type="domain" description="HAMP" evidence="7">
    <location>
        <begin position="388"/>
        <end position="443"/>
    </location>
</feature>
<evidence type="ECO:0000259" key="7">
    <source>
        <dbReference type="PROSITE" id="PS50885"/>
    </source>
</evidence>
<name>A0A3M8Q5M2_9GAMM</name>
<dbReference type="PANTHER" id="PTHR32089:SF112">
    <property type="entry name" value="LYSOZYME-LIKE PROTEIN-RELATED"/>
    <property type="match status" value="1"/>
</dbReference>
<dbReference type="SMART" id="SM00283">
    <property type="entry name" value="MA"/>
    <property type="match status" value="1"/>
</dbReference>
<dbReference type="SUPFAM" id="SSF58104">
    <property type="entry name" value="Methyl-accepting chemotaxis protein (MCP) signaling domain"/>
    <property type="match status" value="1"/>
</dbReference>
<dbReference type="SMART" id="SM00304">
    <property type="entry name" value="HAMP"/>
    <property type="match status" value="2"/>
</dbReference>
<accession>A0A3M8Q5M2</accession>
<comment type="similarity">
    <text evidence="3">Belongs to the methyl-accepting chemotaxis (MCP) protein family.</text>
</comment>
<dbReference type="CDD" id="cd11386">
    <property type="entry name" value="MCP_signal"/>
    <property type="match status" value="1"/>
</dbReference>
<dbReference type="GO" id="GO:0007165">
    <property type="term" value="P:signal transduction"/>
    <property type="evidence" value="ECO:0007669"/>
    <property type="project" value="UniProtKB-KW"/>
</dbReference>
<dbReference type="InterPro" id="IPR003660">
    <property type="entry name" value="HAMP_dom"/>
</dbReference>
<dbReference type="GO" id="GO:0016020">
    <property type="term" value="C:membrane"/>
    <property type="evidence" value="ECO:0007669"/>
    <property type="project" value="UniProtKB-SubCell"/>
</dbReference>
<keyword evidence="2 4" id="KW-0807">Transducer</keyword>
<gene>
    <name evidence="8" type="ORF">EBI00_05875</name>
</gene>
<proteinExistence type="inferred from homology"/>
<reference evidence="8 9" key="1">
    <citation type="journal article" date="2012" name="Int. J. Syst. Evol. Microbiol.">
        <title>Marinomonas hwangdonensis sp. nov., isolated from seawater.</title>
        <authorList>
            <person name="Jung Y.T."/>
            <person name="Oh T.K."/>
            <person name="Yoon J.H."/>
        </authorList>
    </citation>
    <scope>NUCLEOTIDE SEQUENCE [LARGE SCALE GENOMIC DNA]</scope>
    <source>
        <strain evidence="8 9">HDW-15</strain>
    </source>
</reference>
<keyword evidence="5" id="KW-0175">Coiled coil</keyword>
<protein>
    <submittedName>
        <fullName evidence="8">Methyl-accepting chemotaxis protein</fullName>
    </submittedName>
</protein>
<dbReference type="AlphaFoldDB" id="A0A3M8Q5M2"/>
<dbReference type="PROSITE" id="PS50885">
    <property type="entry name" value="HAMP"/>
    <property type="match status" value="1"/>
</dbReference>
<sequence length="724" mass="80125">MSLKSNQMLLSTKERRWLPWFGNNGRLSLYWSCYLNKETYPNIEKTFESIANTRVKLLNTWVNNQWSQLEVLLEIITSSFPHIEQEALEERLNIVPDVSEYFVIDTQGKVLSSTTKNRINKTDLQAKAVEAGLNQQFLHGPYLDQNTLNIGASSSNFHDAVTLMFYLPIKQNGVSVGAICARVPNDVVGDLIQREAGHIYKESGDNYLFMVKSEFDKSILPGTALSRSRFEDNAFSHGENLKGGITTNWGTVKVQQHTEFEIRFTDPATKELHPGVRETIKNGQNLFVTYPGYSDYRHIPVIGKGVTFQLKGSPDTWGMMCEGDLEEVYRRRSINLKLMKSYLLASSVPLIVSTSLQAYTNLSIVLTSVAAFASLAVAGLLFNRLSTKKISRSMSQMTEVIQTIAEGEGNLKQRLDDDLANDETGDMGRWMNSFIDNLDTTMGQVISASTNVKKSNDFMVRTNEEASQASHYLESTVESMLTVFQQQIDEVQNASKTADDLKQAMNQVAAETQSRLLDAKTGTQEIRDVVRATAESVKSLDQKTNEVAGIITTISDITNQTNLLALNAAIEAARAGEHGRGFSVVADEVRSLASKTAAAAEEIQAMLEGIQEETRSAVNFMEKGAENVDKNLIASEQTNTGDSALYALVDTMFEAILLLNESNKENAKTVHEMGAATEQMQRSIAALQRRSSRVGLSALKLNSLVGQFQVTAKQPKDAPSSSIH</sequence>
<dbReference type="Proteomes" id="UP000280507">
    <property type="component" value="Unassembled WGS sequence"/>
</dbReference>
<comment type="subcellular location">
    <subcellularLocation>
        <location evidence="1">Membrane</location>
    </subcellularLocation>
</comment>
<evidence type="ECO:0000256" key="4">
    <source>
        <dbReference type="PROSITE-ProRule" id="PRU00284"/>
    </source>
</evidence>
<dbReference type="PROSITE" id="PS50111">
    <property type="entry name" value="CHEMOTAXIS_TRANSDUC_2"/>
    <property type="match status" value="1"/>
</dbReference>
<dbReference type="Pfam" id="PF00015">
    <property type="entry name" value="MCPsignal"/>
    <property type="match status" value="1"/>
</dbReference>
<evidence type="ECO:0000256" key="3">
    <source>
        <dbReference type="ARBA" id="ARBA00029447"/>
    </source>
</evidence>
<evidence type="ECO:0000256" key="5">
    <source>
        <dbReference type="SAM" id="Coils"/>
    </source>
</evidence>
<dbReference type="Pfam" id="PF00672">
    <property type="entry name" value="HAMP"/>
    <property type="match status" value="1"/>
</dbReference>
<dbReference type="GO" id="GO:0006935">
    <property type="term" value="P:chemotaxis"/>
    <property type="evidence" value="ECO:0007669"/>
    <property type="project" value="UniProtKB-ARBA"/>
</dbReference>
<organism evidence="8 9">
    <name type="scientific">Marinomonas hwangdonensis</name>
    <dbReference type="NCBI Taxonomy" id="1053647"/>
    <lineage>
        <taxon>Bacteria</taxon>
        <taxon>Pseudomonadati</taxon>
        <taxon>Pseudomonadota</taxon>
        <taxon>Gammaproteobacteria</taxon>
        <taxon>Oceanospirillales</taxon>
        <taxon>Oceanospirillaceae</taxon>
        <taxon>Marinomonas</taxon>
    </lineage>
</organism>
<feature type="domain" description="Methyl-accepting transducer" evidence="6">
    <location>
        <begin position="448"/>
        <end position="681"/>
    </location>
</feature>
<feature type="coiled-coil region" evidence="5">
    <location>
        <begin position="484"/>
        <end position="511"/>
    </location>
</feature>
<dbReference type="PANTHER" id="PTHR32089">
    <property type="entry name" value="METHYL-ACCEPTING CHEMOTAXIS PROTEIN MCPB"/>
    <property type="match status" value="1"/>
</dbReference>
<keyword evidence="9" id="KW-1185">Reference proteome</keyword>
<dbReference type="CDD" id="cd06225">
    <property type="entry name" value="HAMP"/>
    <property type="match status" value="1"/>
</dbReference>
<evidence type="ECO:0000256" key="2">
    <source>
        <dbReference type="ARBA" id="ARBA00023224"/>
    </source>
</evidence>